<dbReference type="EMBL" id="RZNH01000007">
    <property type="protein sequence ID" value="NOU59417.1"/>
    <property type="molecule type" value="Genomic_DNA"/>
</dbReference>
<dbReference type="Proteomes" id="UP000732105">
    <property type="component" value="Unassembled WGS sequence"/>
</dbReference>
<dbReference type="HAMAP" id="MF_00462">
    <property type="entry name" value="RsxD_RnfD"/>
    <property type="match status" value="1"/>
</dbReference>
<feature type="transmembrane region" description="Helical" evidence="10">
    <location>
        <begin position="303"/>
        <end position="321"/>
    </location>
</feature>
<name>A0ABX1WTK7_9BACT</name>
<comment type="cofactor">
    <cofactor evidence="10">
        <name>FMN</name>
        <dbReference type="ChEBI" id="CHEBI:58210"/>
    </cofactor>
</comment>
<feature type="transmembrane region" description="Helical" evidence="10">
    <location>
        <begin position="279"/>
        <end position="297"/>
    </location>
</feature>
<evidence type="ECO:0000256" key="1">
    <source>
        <dbReference type="ARBA" id="ARBA00022448"/>
    </source>
</evidence>
<keyword evidence="4 10" id="KW-0288">FMN</keyword>
<evidence type="ECO:0000313" key="11">
    <source>
        <dbReference type="EMBL" id="NOU59417.1"/>
    </source>
</evidence>
<feature type="transmembrane region" description="Helical" evidence="10">
    <location>
        <begin position="189"/>
        <end position="214"/>
    </location>
</feature>
<feature type="transmembrane region" description="Helical" evidence="10">
    <location>
        <begin position="121"/>
        <end position="140"/>
    </location>
</feature>
<keyword evidence="5 10" id="KW-0812">Transmembrane</keyword>
<comment type="subcellular location">
    <subcellularLocation>
        <location evidence="10">Cell membrane</location>
        <topology evidence="10">Multi-pass membrane protein</topology>
    </subcellularLocation>
</comment>
<dbReference type="Pfam" id="PF03116">
    <property type="entry name" value="NQR2_RnfD_RnfE"/>
    <property type="match status" value="1"/>
</dbReference>
<reference evidence="11 12" key="1">
    <citation type="submission" date="2018-12" db="EMBL/GenBank/DDBJ databases">
        <title>Marinifilum JC070 sp. nov., a marine bacterium isolated from Yongle Blue Hole in the South China Sea.</title>
        <authorList>
            <person name="Fu T."/>
        </authorList>
    </citation>
    <scope>NUCLEOTIDE SEQUENCE [LARGE SCALE GENOMIC DNA]</scope>
    <source>
        <strain evidence="11 12">JC070</strain>
    </source>
</reference>
<keyword evidence="3 10" id="KW-0285">Flavoprotein</keyword>
<comment type="caution">
    <text evidence="11">The sequence shown here is derived from an EMBL/GenBank/DDBJ whole genome shotgun (WGS) entry which is preliminary data.</text>
</comment>
<evidence type="ECO:0000256" key="5">
    <source>
        <dbReference type="ARBA" id="ARBA00022692"/>
    </source>
</evidence>
<evidence type="ECO:0000256" key="9">
    <source>
        <dbReference type="ARBA" id="ARBA00023136"/>
    </source>
</evidence>
<sequence>MNTKVLVAPSPHVHSGDSIQKNMYGVVFAMLPALLFSFFYFGLGALVVTLTAVASCYLFEFLIQKYILQSEVTINDGSALITGILLAFNVPSNLPIWIIIIGALVSIGIGKMTFGGLGNNVFNPALVGRVFLLISFPVQMTSWPKPTGLSSGYIDVETGATPLAIIKEGLNSGQPLSKLMSEIPSNMDLFLGNMGGSMGEIAGAALVLGLIYMLIRKIITWHIPVSVIGSVAIFTGILHMVDPEAYAGPLFHILTGGLLLGGIFMATDYVTSPMSNKGMIIYGIGIGVLTVVIRVFGAYPEGVSFAILIMNAFVPLINVYVKPKRFGEKRK</sequence>
<feature type="modified residue" description="FMN phosphoryl threonine" evidence="10">
    <location>
        <position position="161"/>
    </location>
</feature>
<gene>
    <name evidence="10" type="primary">rnfD</name>
    <name evidence="11" type="ORF">ELS83_06280</name>
</gene>
<keyword evidence="12" id="KW-1185">Reference proteome</keyword>
<organism evidence="11 12">
    <name type="scientific">Marinifilum caeruleilacunae</name>
    <dbReference type="NCBI Taxonomy" id="2499076"/>
    <lineage>
        <taxon>Bacteria</taxon>
        <taxon>Pseudomonadati</taxon>
        <taxon>Bacteroidota</taxon>
        <taxon>Bacteroidia</taxon>
        <taxon>Marinilabiliales</taxon>
        <taxon>Marinifilaceae</taxon>
    </lineage>
</organism>
<evidence type="ECO:0000256" key="8">
    <source>
        <dbReference type="ARBA" id="ARBA00022989"/>
    </source>
</evidence>
<evidence type="ECO:0000256" key="10">
    <source>
        <dbReference type="HAMAP-Rule" id="MF_00462"/>
    </source>
</evidence>
<keyword evidence="1 10" id="KW-0813">Transport</keyword>
<feature type="transmembrane region" description="Helical" evidence="10">
    <location>
        <begin position="221"/>
        <end position="241"/>
    </location>
</feature>
<keyword evidence="2 10" id="KW-0597">Phosphoprotein</keyword>
<accession>A0ABX1WTK7</accession>
<comment type="subunit">
    <text evidence="10">The complex is composed of six subunits: RnfA, RnfB, RnfC, RnfD, RnfE and RnfG.</text>
</comment>
<dbReference type="EC" id="7.-.-.-" evidence="10"/>
<keyword evidence="8 10" id="KW-1133">Transmembrane helix</keyword>
<feature type="transmembrane region" description="Helical" evidence="10">
    <location>
        <begin position="94"/>
        <end position="114"/>
    </location>
</feature>
<feature type="transmembrane region" description="Helical" evidence="10">
    <location>
        <begin position="33"/>
        <end position="59"/>
    </location>
</feature>
<dbReference type="InterPro" id="IPR011303">
    <property type="entry name" value="RnfD_bac"/>
</dbReference>
<evidence type="ECO:0000256" key="4">
    <source>
        <dbReference type="ARBA" id="ARBA00022643"/>
    </source>
</evidence>
<feature type="transmembrane region" description="Helical" evidence="10">
    <location>
        <begin position="247"/>
        <end position="267"/>
    </location>
</feature>
<dbReference type="InterPro" id="IPR004338">
    <property type="entry name" value="NqrB/RnfD"/>
</dbReference>
<dbReference type="PANTHER" id="PTHR30578">
    <property type="entry name" value="ELECTRON TRANSPORT COMPLEX PROTEIN RNFD"/>
    <property type="match status" value="1"/>
</dbReference>
<keyword evidence="10" id="KW-1003">Cell membrane</keyword>
<protein>
    <recommendedName>
        <fullName evidence="10">Ion-translocating oxidoreductase complex subunit D</fullName>
        <ecNumber evidence="10">7.-.-.-</ecNumber>
    </recommendedName>
    <alternativeName>
        <fullName evidence="10">Rnf electron transport complex subunit D</fullName>
    </alternativeName>
</protein>
<keyword evidence="6 10" id="KW-1278">Translocase</keyword>
<dbReference type="PANTHER" id="PTHR30578:SF0">
    <property type="entry name" value="ION-TRANSLOCATING OXIDOREDUCTASE COMPLEX SUBUNIT D"/>
    <property type="match status" value="1"/>
</dbReference>
<evidence type="ECO:0000256" key="6">
    <source>
        <dbReference type="ARBA" id="ARBA00022967"/>
    </source>
</evidence>
<evidence type="ECO:0000256" key="2">
    <source>
        <dbReference type="ARBA" id="ARBA00022553"/>
    </source>
</evidence>
<keyword evidence="7 10" id="KW-0249">Electron transport</keyword>
<evidence type="ECO:0000313" key="12">
    <source>
        <dbReference type="Proteomes" id="UP000732105"/>
    </source>
</evidence>
<comment type="function">
    <text evidence="10">Part of a membrane-bound complex that couples electron transfer with translocation of ions across the membrane.</text>
</comment>
<dbReference type="NCBIfam" id="TIGR01946">
    <property type="entry name" value="rnfD"/>
    <property type="match status" value="1"/>
</dbReference>
<evidence type="ECO:0000256" key="3">
    <source>
        <dbReference type="ARBA" id="ARBA00022630"/>
    </source>
</evidence>
<comment type="similarity">
    <text evidence="10">Belongs to the NqrB/RnfD family.</text>
</comment>
<evidence type="ECO:0000256" key="7">
    <source>
        <dbReference type="ARBA" id="ARBA00022982"/>
    </source>
</evidence>
<keyword evidence="9 10" id="KW-0472">Membrane</keyword>
<dbReference type="RefSeq" id="WP_171594696.1">
    <property type="nucleotide sequence ID" value="NZ_RZNH01000007.1"/>
</dbReference>
<proteinExistence type="inferred from homology"/>